<keyword evidence="4" id="KW-0963">Cytoplasm</keyword>
<name>A0ABM1MGB9_NICVS</name>
<evidence type="ECO:0000256" key="2">
    <source>
        <dbReference type="ARBA" id="ARBA00004210"/>
    </source>
</evidence>
<gene>
    <name evidence="8 9" type="primary">LOC108560539</name>
</gene>
<comment type="subcellular location">
    <subcellularLocation>
        <location evidence="2">Cytoplasm</location>
        <location evidence="2">Stress granule</location>
    </subcellularLocation>
    <subcellularLocation>
        <location evidence="1">Nucleus</location>
    </subcellularLocation>
</comment>
<reference evidence="8 9" key="1">
    <citation type="submission" date="2025-05" db="UniProtKB">
        <authorList>
            <consortium name="RefSeq"/>
        </authorList>
    </citation>
    <scope>IDENTIFICATION</scope>
    <source>
        <tissue evidence="8 9">Whole Larva</tissue>
    </source>
</reference>
<evidence type="ECO:0000256" key="4">
    <source>
        <dbReference type="ARBA" id="ARBA00022490"/>
    </source>
</evidence>
<dbReference type="Proteomes" id="UP000695000">
    <property type="component" value="Unplaced"/>
</dbReference>
<evidence type="ECO:0000256" key="3">
    <source>
        <dbReference type="ARBA" id="ARBA00010821"/>
    </source>
</evidence>
<keyword evidence="5" id="KW-0539">Nucleus</keyword>
<organism evidence="7 8">
    <name type="scientific">Nicrophorus vespilloides</name>
    <name type="common">Boreal carrion beetle</name>
    <dbReference type="NCBI Taxonomy" id="110193"/>
    <lineage>
        <taxon>Eukaryota</taxon>
        <taxon>Metazoa</taxon>
        <taxon>Ecdysozoa</taxon>
        <taxon>Arthropoda</taxon>
        <taxon>Hexapoda</taxon>
        <taxon>Insecta</taxon>
        <taxon>Pterygota</taxon>
        <taxon>Neoptera</taxon>
        <taxon>Endopterygota</taxon>
        <taxon>Coleoptera</taxon>
        <taxon>Polyphaga</taxon>
        <taxon>Staphyliniformia</taxon>
        <taxon>Silphidae</taxon>
        <taxon>Nicrophorinae</taxon>
        <taxon>Nicrophorus</taxon>
    </lineage>
</organism>
<dbReference type="GeneID" id="108560539"/>
<dbReference type="RefSeq" id="XP_017773619.1">
    <property type="nucleotide sequence ID" value="XM_017918130.1"/>
</dbReference>
<evidence type="ECO:0000256" key="6">
    <source>
        <dbReference type="SAM" id="MobiDB-lite"/>
    </source>
</evidence>
<accession>A0ABM1MGB9</accession>
<proteinExistence type="inferred from homology"/>
<feature type="region of interest" description="Disordered" evidence="6">
    <location>
        <begin position="1"/>
        <end position="20"/>
    </location>
</feature>
<evidence type="ECO:0000256" key="5">
    <source>
        <dbReference type="ARBA" id="ARBA00023242"/>
    </source>
</evidence>
<protein>
    <submittedName>
        <fullName evidence="8 9">Protein FAM195A</fullName>
    </submittedName>
</protein>
<comment type="similarity">
    <text evidence="3">Belongs to the MCRIP family.</text>
</comment>
<keyword evidence="7" id="KW-1185">Reference proteome</keyword>
<dbReference type="InterPro" id="IPR029428">
    <property type="entry name" value="MCRIP"/>
</dbReference>
<dbReference type="RefSeq" id="XP_017773628.1">
    <property type="nucleotide sequence ID" value="XM_017918139.1"/>
</dbReference>
<evidence type="ECO:0000256" key="1">
    <source>
        <dbReference type="ARBA" id="ARBA00004123"/>
    </source>
</evidence>
<evidence type="ECO:0000313" key="9">
    <source>
        <dbReference type="RefSeq" id="XP_017773628.1"/>
    </source>
</evidence>
<evidence type="ECO:0000313" key="7">
    <source>
        <dbReference type="Proteomes" id="UP000695000"/>
    </source>
</evidence>
<sequence length="145" mass="16801">MYNVKGPSKIVAKTRRGPPQNIENFKEYRNNKGLENDDDLMNGPKPVFQNVPKRFMHNNNNNNQLESHVDMPQHGEIIKFINDSWNCVYTEVNNNNKVINSKSSNVVYYKDEPASALQNFKPFDLESWWGKRIYTCITSSINGNC</sequence>
<evidence type="ECO:0000313" key="8">
    <source>
        <dbReference type="RefSeq" id="XP_017773619.1"/>
    </source>
</evidence>
<dbReference type="Pfam" id="PF14799">
    <property type="entry name" value="FAM195"/>
    <property type="match status" value="1"/>
</dbReference>